<dbReference type="Pfam" id="PF09351">
    <property type="entry name" value="DUF1993"/>
    <property type="match status" value="1"/>
</dbReference>
<reference evidence="1 2" key="1">
    <citation type="submission" date="2014-06" db="EMBL/GenBank/DDBJ databases">
        <title>Rhizobium pelagicum/R2-400B4.</title>
        <authorList>
            <person name="Kimes N.E."/>
            <person name="Lopez-Perez M."/>
        </authorList>
    </citation>
    <scope>NUCLEOTIDE SEQUENCE [LARGE SCALE GENOMIC DNA]</scope>
    <source>
        <strain evidence="1 2">R2-400B4</strain>
    </source>
</reference>
<dbReference type="Proteomes" id="UP000052167">
    <property type="component" value="Unassembled WGS sequence"/>
</dbReference>
<dbReference type="OrthoDB" id="338237at2"/>
<evidence type="ECO:0008006" key="3">
    <source>
        <dbReference type="Google" id="ProtNLM"/>
    </source>
</evidence>
<organism evidence="1 2">
    <name type="scientific">Pseudorhizobium pelagicum</name>
    <dbReference type="NCBI Taxonomy" id="1509405"/>
    <lineage>
        <taxon>Bacteria</taxon>
        <taxon>Pseudomonadati</taxon>
        <taxon>Pseudomonadota</taxon>
        <taxon>Alphaproteobacteria</taxon>
        <taxon>Hyphomicrobiales</taxon>
        <taxon>Rhizobiaceae</taxon>
        <taxon>Rhizobium/Agrobacterium group</taxon>
        <taxon>Pseudorhizobium</taxon>
    </lineage>
</organism>
<dbReference type="SUPFAM" id="SSF109854">
    <property type="entry name" value="DinB/YfiT-like putative metalloenzymes"/>
    <property type="match status" value="1"/>
</dbReference>
<keyword evidence="2" id="KW-1185">Reference proteome</keyword>
<evidence type="ECO:0000313" key="1">
    <source>
        <dbReference type="EMBL" id="KEQ07257.1"/>
    </source>
</evidence>
<gene>
    <name evidence="1" type="ORF">GV68_04915</name>
</gene>
<dbReference type="InterPro" id="IPR034660">
    <property type="entry name" value="DinB/YfiT-like"/>
</dbReference>
<evidence type="ECO:0000313" key="2">
    <source>
        <dbReference type="Proteomes" id="UP000052167"/>
    </source>
</evidence>
<dbReference type="AlphaFoldDB" id="A0A922NZN0"/>
<protein>
    <recommendedName>
        <fullName evidence="3">DUF1993 domain-containing protein</fullName>
    </recommendedName>
</protein>
<proteinExistence type="predicted"/>
<dbReference type="PANTHER" id="PTHR36922">
    <property type="entry name" value="BLL2446 PROTEIN"/>
    <property type="match status" value="1"/>
</dbReference>
<dbReference type="RefSeq" id="WP_037167866.1">
    <property type="nucleotide sequence ID" value="NZ_CAJXID010000002.1"/>
</dbReference>
<accession>A0A922NZN0</accession>
<dbReference type="Gene3D" id="1.20.120.450">
    <property type="entry name" value="dinb family like domain"/>
    <property type="match status" value="1"/>
</dbReference>
<name>A0A922NZN0_9HYPH</name>
<dbReference type="PANTHER" id="PTHR36922:SF1">
    <property type="entry name" value="DUF1993 DOMAIN-CONTAINING PROTEIN"/>
    <property type="match status" value="1"/>
</dbReference>
<dbReference type="InterPro" id="IPR018531">
    <property type="entry name" value="DUF1993"/>
</dbReference>
<sequence>MSLSLYDVSIPVFLRAFQNLSEILKKGEAFADENAVPHSELLEARLFPDMAPLTGQIQRASDTAKFVAVRLGGIDNVPMEDNETTFADLHARIDRTVALLRSLPSDAMDGKEEIEVVLKSRDSSRTFTGRDYLLGFAIPNFYFHVTTAYALLRHKGVPIGKMDYLGRTS</sequence>
<comment type="caution">
    <text evidence="1">The sequence shown here is derived from an EMBL/GenBank/DDBJ whole genome shotgun (WGS) entry which is preliminary data.</text>
</comment>
<dbReference type="EMBL" id="JOKJ01000013">
    <property type="protein sequence ID" value="KEQ07257.1"/>
    <property type="molecule type" value="Genomic_DNA"/>
</dbReference>